<name>A0A4Y1WV96_9BACT</name>
<dbReference type="InterPro" id="IPR011990">
    <property type="entry name" value="TPR-like_helical_dom_sf"/>
</dbReference>
<accession>A0A4Y1WV96</accession>
<dbReference type="Proteomes" id="UP000318946">
    <property type="component" value="Chromosome"/>
</dbReference>
<dbReference type="SMART" id="SM00028">
    <property type="entry name" value="TPR"/>
    <property type="match status" value="2"/>
</dbReference>
<dbReference type="Gene3D" id="1.25.40.10">
    <property type="entry name" value="Tetratricopeptide repeat domain"/>
    <property type="match status" value="1"/>
</dbReference>
<dbReference type="InterPro" id="IPR019734">
    <property type="entry name" value="TPR_rpt"/>
</dbReference>
<evidence type="ECO:0000313" key="1">
    <source>
        <dbReference type="EMBL" id="BBL04635.1"/>
    </source>
</evidence>
<accession>A0A4Y1XMQ6</accession>
<dbReference type="EMBL" id="AP019735">
    <property type="protein sequence ID" value="BBL04635.1"/>
    <property type="molecule type" value="Genomic_DNA"/>
</dbReference>
<gene>
    <name evidence="1" type="ORF">A5CBH24_19480</name>
</gene>
<evidence type="ECO:0000313" key="2">
    <source>
        <dbReference type="Proteomes" id="UP000318946"/>
    </source>
</evidence>
<sequence>MAAAAALLAIPAAEAQKVNKEATLSKLEKSDADIANPKKNAKAATWINRGRVYYDAAAEPTANLFAPMETTLLKLSVGDPTSTEEVTLNGSKAIAWNYPYFIAYERDGKIVAWKQLQEIKEGALDTAIEAYNKAYELDPKQASKIKNGLEQISNYASILGNVSIEAGEYLTGAEAYLAAYKAQQCPAFGEADPALLYYAGYLLTVDGANHPESFARGAQALNDALAAGYTDEAGDVYYYLFHSYYGQKDKDAAFLIKAKDALLAGIEKFPKNEKILDGLMQLYTSEEGVGDPADLVGMIDKSLESDPDNVDLWFGRGRVFYKLKNYDETINSFKKVVELKPDLYEGNYYLGLFYTVKADAMNTEMGQKNYRSQSEYDADLKEVNVVYMAALPYFEKAHQLKPDDVDTVDYIKSISFRLRDEPGMMDKYNEYNELLKKMKGLE</sequence>
<reference evidence="2" key="1">
    <citation type="submission" date="2019-06" db="EMBL/GenBank/DDBJ databases">
        <title>Alistipes onderdonkii subsp. vulgaris subsp. nov., Alistipes dispar sp. nov. and Alistipes communis sp. nov., isolated from human faeces, and creation of Alistipes onderdonkii subsp. onderdonkii subsp. nov.</title>
        <authorList>
            <person name="Sakamoto M."/>
            <person name="Ikeyama N."/>
            <person name="Ogata Y."/>
            <person name="Suda W."/>
            <person name="Iino T."/>
            <person name="Hattori M."/>
            <person name="Ohkuma M."/>
        </authorList>
    </citation>
    <scope>NUCLEOTIDE SEQUENCE [LARGE SCALE GENOMIC DNA]</scope>
    <source>
        <strain evidence="2">5CBH24</strain>
    </source>
</reference>
<dbReference type="Pfam" id="PF13181">
    <property type="entry name" value="TPR_8"/>
    <property type="match status" value="2"/>
</dbReference>
<protein>
    <submittedName>
        <fullName evidence="1">Uncharacterized protein</fullName>
    </submittedName>
</protein>
<keyword evidence="2" id="KW-1185">Reference proteome</keyword>
<dbReference type="PROSITE" id="PS50293">
    <property type="entry name" value="TPR_REGION"/>
    <property type="match status" value="1"/>
</dbReference>
<dbReference type="AlphaFoldDB" id="A0A4Y1WV96"/>
<dbReference type="PROSITE" id="PS50005">
    <property type="entry name" value="TPR"/>
    <property type="match status" value="1"/>
</dbReference>
<dbReference type="SUPFAM" id="SSF48452">
    <property type="entry name" value="TPR-like"/>
    <property type="match status" value="1"/>
</dbReference>
<organism evidence="1 2">
    <name type="scientific">Alistipes communis</name>
    <dbReference type="NCBI Taxonomy" id="2585118"/>
    <lineage>
        <taxon>Bacteria</taxon>
        <taxon>Pseudomonadati</taxon>
        <taxon>Bacteroidota</taxon>
        <taxon>Bacteroidia</taxon>
        <taxon>Bacteroidales</taxon>
        <taxon>Rikenellaceae</taxon>
        <taxon>Alistipes</taxon>
    </lineage>
</organism>
<dbReference type="KEGG" id="acou:A5CBH24_19480"/>
<proteinExistence type="predicted"/>